<dbReference type="InterPro" id="IPR052022">
    <property type="entry name" value="26kDa_periplasmic_antigen"/>
</dbReference>
<proteinExistence type="predicted"/>
<dbReference type="EMBL" id="PHAH01000002">
    <property type="protein sequence ID" value="PKM89336.1"/>
    <property type="molecule type" value="Genomic_DNA"/>
</dbReference>
<dbReference type="AlphaFoldDB" id="A0A2N2E3Q6"/>
<name>A0A2N2E3Q6_9BACT</name>
<dbReference type="InterPro" id="IPR007497">
    <property type="entry name" value="SIMPL/DUF541"/>
</dbReference>
<comment type="caution">
    <text evidence="2">The sequence shown here is derived from an EMBL/GenBank/DDBJ whole genome shotgun (WGS) entry which is preliminary data.</text>
</comment>
<dbReference type="Gene3D" id="3.30.70.2970">
    <property type="entry name" value="Protein of unknown function (DUF541), domain 2"/>
    <property type="match status" value="1"/>
</dbReference>
<keyword evidence="1" id="KW-0472">Membrane</keyword>
<evidence type="ECO:0000313" key="3">
    <source>
        <dbReference type="Proteomes" id="UP000233325"/>
    </source>
</evidence>
<feature type="transmembrane region" description="Helical" evidence="1">
    <location>
        <begin position="6"/>
        <end position="28"/>
    </location>
</feature>
<gene>
    <name evidence="2" type="ORF">CVU83_00275</name>
</gene>
<dbReference type="Pfam" id="PF04402">
    <property type="entry name" value="SIMPL"/>
    <property type="match status" value="1"/>
</dbReference>
<sequence>MNESRVLPAIITGVALVIGALIFGGFYYSAQTVMNNNDSLSVTGSTKTRVTSDQAKLSVSISSTAFETDLASGYNNMARELKLVKDMMIRLGAEDAQIIQSPISMNQMWDDKNGAPQRYQLNQTISVQLNDVEKVTEISKKIPELASQGGIVSVQSLEYYYSKLPDLRVSLLTEAIQDAKARAEKIAEGTGRRVGSVEAASSGVVQVLSPNSVEVSDFGSYDTSTIEKDVMVTVKASFRLR</sequence>
<evidence type="ECO:0008006" key="4">
    <source>
        <dbReference type="Google" id="ProtNLM"/>
    </source>
</evidence>
<organism evidence="2 3">
    <name type="scientific">Candidatus Falkowbacteria bacterium HGW-Falkowbacteria-2</name>
    <dbReference type="NCBI Taxonomy" id="2013769"/>
    <lineage>
        <taxon>Bacteria</taxon>
        <taxon>Candidatus Falkowiibacteriota</taxon>
    </lineage>
</organism>
<dbReference type="InterPro" id="IPR016907">
    <property type="entry name" value="UCP029033"/>
</dbReference>
<evidence type="ECO:0000313" key="2">
    <source>
        <dbReference type="EMBL" id="PKM89336.1"/>
    </source>
</evidence>
<keyword evidence="1" id="KW-0812">Transmembrane</keyword>
<dbReference type="Proteomes" id="UP000233325">
    <property type="component" value="Unassembled WGS sequence"/>
</dbReference>
<accession>A0A2N2E3Q6</accession>
<dbReference type="Gene3D" id="3.30.110.170">
    <property type="entry name" value="Protein of unknown function (DUF541), domain 1"/>
    <property type="match status" value="1"/>
</dbReference>
<reference evidence="2 3" key="1">
    <citation type="journal article" date="2017" name="ISME J.">
        <title>Potential for microbial H2 and metal transformations associated with novel bacteria and archaea in deep terrestrial subsurface sediments.</title>
        <authorList>
            <person name="Hernsdorf A.W."/>
            <person name="Amano Y."/>
            <person name="Miyakawa K."/>
            <person name="Ise K."/>
            <person name="Suzuki Y."/>
            <person name="Anantharaman K."/>
            <person name="Probst A."/>
            <person name="Burstein D."/>
            <person name="Thomas B.C."/>
            <person name="Banfield J.F."/>
        </authorList>
    </citation>
    <scope>NUCLEOTIDE SEQUENCE [LARGE SCALE GENOMIC DNA]</scope>
    <source>
        <strain evidence="2">HGW-Falkowbacteria-2</strain>
    </source>
</reference>
<dbReference type="GO" id="GO:0006974">
    <property type="term" value="P:DNA damage response"/>
    <property type="evidence" value="ECO:0007669"/>
    <property type="project" value="TreeGrafter"/>
</dbReference>
<keyword evidence="1" id="KW-1133">Transmembrane helix</keyword>
<dbReference type="InterPro" id="IPR010916">
    <property type="entry name" value="TonB_box_CS"/>
</dbReference>
<evidence type="ECO:0000256" key="1">
    <source>
        <dbReference type="SAM" id="Phobius"/>
    </source>
</evidence>
<protein>
    <recommendedName>
        <fullName evidence="4">SIMPL domain-containing protein</fullName>
    </recommendedName>
</protein>
<dbReference type="PROSITE" id="PS00430">
    <property type="entry name" value="TONB_DEPENDENT_REC_1"/>
    <property type="match status" value="1"/>
</dbReference>
<dbReference type="PIRSF" id="PIRSF029033">
    <property type="entry name" value="UCP029033"/>
    <property type="match status" value="1"/>
</dbReference>
<dbReference type="PANTHER" id="PTHR34387">
    <property type="entry name" value="SLR1258 PROTEIN"/>
    <property type="match status" value="1"/>
</dbReference>
<dbReference type="PANTHER" id="PTHR34387:SF2">
    <property type="entry name" value="SLR1258 PROTEIN"/>
    <property type="match status" value="1"/>
</dbReference>